<gene>
    <name evidence="4" type="ORF">GSOID_T00025293001</name>
</gene>
<dbReference type="GO" id="GO:0005085">
    <property type="term" value="F:guanyl-nucleotide exchange factor activity"/>
    <property type="evidence" value="ECO:0007669"/>
    <property type="project" value="TreeGrafter"/>
</dbReference>
<dbReference type="InterPro" id="IPR010569">
    <property type="entry name" value="Myotubularin-like_Pase_dom"/>
</dbReference>
<evidence type="ECO:0000259" key="3">
    <source>
        <dbReference type="PROSITE" id="PS51339"/>
    </source>
</evidence>
<feature type="domain" description="Myotubularin phosphatase" evidence="3">
    <location>
        <begin position="258"/>
        <end position="550"/>
    </location>
</feature>
<dbReference type="SUPFAM" id="SSF50729">
    <property type="entry name" value="PH domain-like"/>
    <property type="match status" value="1"/>
</dbReference>
<evidence type="ECO:0000256" key="2">
    <source>
        <dbReference type="SAM" id="MobiDB-lite"/>
    </source>
</evidence>
<dbReference type="InterPro" id="IPR004182">
    <property type="entry name" value="GRAM"/>
</dbReference>
<comment type="similarity">
    <text evidence="1">Belongs to the protein-tyrosine phosphatase family. Non-receptor class myotubularin subfamily.</text>
</comment>
<dbReference type="PANTHER" id="PTHR10807:SF109">
    <property type="entry name" value="SET DOMAIN BINDING FACTOR, ISOFORM A"/>
    <property type="match status" value="1"/>
</dbReference>
<dbReference type="SUPFAM" id="SSF52799">
    <property type="entry name" value="(Phosphotyrosine protein) phosphatases II"/>
    <property type="match status" value="1"/>
</dbReference>
<dbReference type="Gene3D" id="2.30.29.30">
    <property type="entry name" value="Pleckstrin-homology domain (PH domain)/Phosphotyrosine-binding domain (PTB)"/>
    <property type="match status" value="1"/>
</dbReference>
<dbReference type="Proteomes" id="UP000011014">
    <property type="component" value="Unassembled WGS sequence"/>
</dbReference>
<dbReference type="Pfam" id="PF02893">
    <property type="entry name" value="GRAM"/>
    <property type="match status" value="1"/>
</dbReference>
<reference evidence="4" key="1">
    <citation type="journal article" date="2010" name="Science">
        <title>Plasticity of animal genome architecture unmasked by rapid evolution of a pelagic tunicate.</title>
        <authorList>
            <person name="Denoeud F."/>
            <person name="Henriet S."/>
            <person name="Mungpakdee S."/>
            <person name="Aury J.M."/>
            <person name="Da Silva C."/>
            <person name="Brinkmann H."/>
            <person name="Mikhaleva J."/>
            <person name="Olsen L.C."/>
            <person name="Jubin C."/>
            <person name="Canestro C."/>
            <person name="Bouquet J.M."/>
            <person name="Danks G."/>
            <person name="Poulain J."/>
            <person name="Campsteijn C."/>
            <person name="Adamski M."/>
            <person name="Cross I."/>
            <person name="Yadetie F."/>
            <person name="Muffato M."/>
            <person name="Louis A."/>
            <person name="Butcher S."/>
            <person name="Tsagkogeorga G."/>
            <person name="Konrad A."/>
            <person name="Singh S."/>
            <person name="Jensen M.F."/>
            <person name="Cong E.H."/>
            <person name="Eikeseth-Otteraa H."/>
            <person name="Noel B."/>
            <person name="Anthouard V."/>
            <person name="Porcel B.M."/>
            <person name="Kachouri-Lafond R."/>
            <person name="Nishino A."/>
            <person name="Ugolini M."/>
            <person name="Chourrout P."/>
            <person name="Nishida H."/>
            <person name="Aasland R."/>
            <person name="Huzurbazar S."/>
            <person name="Westhof E."/>
            <person name="Delsuc F."/>
            <person name="Lehrach H."/>
            <person name="Reinhardt R."/>
            <person name="Weissenbach J."/>
            <person name="Roy S.W."/>
            <person name="Artiguenave F."/>
            <person name="Postlethwait J.H."/>
            <person name="Manak J.R."/>
            <person name="Thompson E.M."/>
            <person name="Jaillon O."/>
            <person name="Du Pasquier L."/>
            <person name="Boudinot P."/>
            <person name="Liberles D.A."/>
            <person name="Volff J.N."/>
            <person name="Philippe H."/>
            <person name="Lenhard B."/>
            <person name="Roest Crollius H."/>
            <person name="Wincker P."/>
            <person name="Chourrout D."/>
        </authorList>
    </citation>
    <scope>NUCLEOTIDE SEQUENCE [LARGE SCALE GENOMIC DNA]</scope>
</reference>
<dbReference type="GO" id="GO:0005737">
    <property type="term" value="C:cytoplasm"/>
    <property type="evidence" value="ECO:0007669"/>
    <property type="project" value="TreeGrafter"/>
</dbReference>
<feature type="compositionally biased region" description="Polar residues" evidence="2">
    <location>
        <begin position="9"/>
        <end position="25"/>
    </location>
</feature>
<dbReference type="EMBL" id="FN654301">
    <property type="protein sequence ID" value="CBY31390.1"/>
    <property type="molecule type" value="Genomic_DNA"/>
</dbReference>
<evidence type="ECO:0000313" key="4">
    <source>
        <dbReference type="EMBL" id="CBY31390.1"/>
    </source>
</evidence>
<dbReference type="PROSITE" id="PS51339">
    <property type="entry name" value="PPASE_MYOTUBULARIN"/>
    <property type="match status" value="1"/>
</dbReference>
<dbReference type="InterPro" id="IPR011993">
    <property type="entry name" value="PH-like_dom_sf"/>
</dbReference>
<feature type="compositionally biased region" description="Acidic residues" evidence="2">
    <location>
        <begin position="26"/>
        <end position="36"/>
    </location>
</feature>
<dbReference type="AlphaFoldDB" id="E4Y6Z0"/>
<proteinExistence type="inferred from homology"/>
<dbReference type="Pfam" id="PF06602">
    <property type="entry name" value="Myotub-related"/>
    <property type="match status" value="1"/>
</dbReference>
<dbReference type="InterPro" id="IPR029021">
    <property type="entry name" value="Prot-tyrosine_phosphatase-like"/>
</dbReference>
<protein>
    <recommendedName>
        <fullName evidence="3">Myotubularin phosphatase domain-containing protein</fullName>
    </recommendedName>
</protein>
<accession>E4Y6Z0</accession>
<organism evidence="4">
    <name type="scientific">Oikopleura dioica</name>
    <name type="common">Tunicate</name>
    <dbReference type="NCBI Taxonomy" id="34765"/>
    <lineage>
        <taxon>Eukaryota</taxon>
        <taxon>Metazoa</taxon>
        <taxon>Chordata</taxon>
        <taxon>Tunicata</taxon>
        <taxon>Appendicularia</taxon>
        <taxon>Copelata</taxon>
        <taxon>Oikopleuridae</taxon>
        <taxon>Oikopleura</taxon>
    </lineage>
</organism>
<dbReference type="InterPro" id="IPR030564">
    <property type="entry name" value="Myotubularin"/>
</dbReference>
<dbReference type="PANTHER" id="PTHR10807">
    <property type="entry name" value="MYOTUBULARIN-RELATED"/>
    <property type="match status" value="1"/>
</dbReference>
<sequence>MTVLRRNMRNNQSNEGSSSLYSASNADDDCSEDEGFGEQPNKLINRFIEKVSDSLCIACNILNSRSSTLGQHVSFEIQRLAEDYDLLSRATARIPQFNRPVDQSPKYLENEKVEAQISVHLLPDRREFGIYGITDSGFGLRHSDGEVFLPAEGTLYLTNYRVLFYGYSKELEHLSVIRSAPITSVIKVKQSTTPSAPRYLSNHRLEIRTATVEFFHAAFTSEVTEDQRRRFHDTLMQLRFPEDNSPLSVFAFAKNPKGQERSSRNGDFERLGLTSGSFRVLNTAKMNSPFSLCKTYPGITVQLSSITDTTVQGAAKAFKRNRYPAIVWRHAKNGCVLARSEAISDRVIHRLLRRRRFDEIDEVGLANPTKDLENWIKAVVYISEKSRRTNSEHQVSMLQRSSIYASVGSVSSSSTLASTGIIGGLRDSIRIPTLQRSRGGSTLPSPKKASNQSSKMVIFVDKDTRKLKPEVEHQVEFLSIDTPSTDSIRDAFKDLCKNAPSSKNTLSFSENSRWYSYVMTALSCASAAADLMNHDSISVYFALEGNWLKS</sequence>
<evidence type="ECO:0000256" key="1">
    <source>
        <dbReference type="ARBA" id="ARBA00007471"/>
    </source>
</evidence>
<name>E4Y6Z0_OIKDI</name>
<feature type="region of interest" description="Disordered" evidence="2">
    <location>
        <begin position="1"/>
        <end position="36"/>
    </location>
</feature>
<dbReference type="GO" id="GO:0016020">
    <property type="term" value="C:membrane"/>
    <property type="evidence" value="ECO:0007669"/>
    <property type="project" value="TreeGrafter"/>
</dbReference>